<comment type="similarity">
    <text evidence="1">Belongs to the universal stress protein A family.</text>
</comment>
<dbReference type="Gene3D" id="3.40.50.620">
    <property type="entry name" value="HUPs"/>
    <property type="match status" value="1"/>
</dbReference>
<keyword evidence="4" id="KW-1185">Reference proteome</keyword>
<dbReference type="EMBL" id="JBHTAT010000001">
    <property type="protein sequence ID" value="MFC7256500.1"/>
    <property type="molecule type" value="Genomic_DNA"/>
</dbReference>
<organism evidence="3 4">
    <name type="scientific">Haloplanus litoreus</name>
    <dbReference type="NCBI Taxonomy" id="767515"/>
    <lineage>
        <taxon>Archaea</taxon>
        <taxon>Methanobacteriati</taxon>
        <taxon>Methanobacteriota</taxon>
        <taxon>Stenosarchaea group</taxon>
        <taxon>Halobacteria</taxon>
        <taxon>Halobacteriales</taxon>
        <taxon>Haloferacaceae</taxon>
        <taxon>Haloplanus</taxon>
    </lineage>
</organism>
<dbReference type="PIRSF" id="PIRSF006276">
    <property type="entry name" value="UspA"/>
    <property type="match status" value="1"/>
</dbReference>
<feature type="domain" description="UspA" evidence="2">
    <location>
        <begin position="1"/>
        <end position="140"/>
    </location>
</feature>
<dbReference type="PRINTS" id="PR01438">
    <property type="entry name" value="UNVRSLSTRESS"/>
</dbReference>
<accession>A0ABD6A1F8</accession>
<dbReference type="RefSeq" id="WP_379705372.1">
    <property type="nucleotide sequence ID" value="NZ_JBHTAT010000001.1"/>
</dbReference>
<dbReference type="InterPro" id="IPR006015">
    <property type="entry name" value="Universal_stress_UspA"/>
</dbReference>
<evidence type="ECO:0000313" key="4">
    <source>
        <dbReference type="Proteomes" id="UP001596434"/>
    </source>
</evidence>
<dbReference type="SUPFAM" id="SSF52402">
    <property type="entry name" value="Adenine nucleotide alpha hydrolases-like"/>
    <property type="match status" value="1"/>
</dbReference>
<protein>
    <submittedName>
        <fullName evidence="3">Universal stress protein</fullName>
    </submittedName>
</protein>
<dbReference type="Proteomes" id="UP001596434">
    <property type="component" value="Unassembled WGS sequence"/>
</dbReference>
<evidence type="ECO:0000313" key="3">
    <source>
        <dbReference type="EMBL" id="MFC7256500.1"/>
    </source>
</evidence>
<sequence length="143" mass="15569">MYDDILIPTDGSEPAAAAFEHACSMAERYDATIHALYVVETDSLAHEAPELAIEDLRETLRTEGEAILDDLTARATDRGIELTDAIVEGVPENVILEYADEHGIDLLVMGTHGRHGIERYLVGSVTERVVRRSSVPVLVVGGE</sequence>
<comment type="caution">
    <text evidence="3">The sequence shown here is derived from an EMBL/GenBank/DDBJ whole genome shotgun (WGS) entry which is preliminary data.</text>
</comment>
<name>A0ABD6A1F8_9EURY</name>
<evidence type="ECO:0000259" key="2">
    <source>
        <dbReference type="Pfam" id="PF00582"/>
    </source>
</evidence>
<dbReference type="InterPro" id="IPR014729">
    <property type="entry name" value="Rossmann-like_a/b/a_fold"/>
</dbReference>
<reference evidence="3 4" key="1">
    <citation type="journal article" date="2019" name="Int. J. Syst. Evol. Microbiol.">
        <title>The Global Catalogue of Microorganisms (GCM) 10K type strain sequencing project: providing services to taxonomists for standard genome sequencing and annotation.</title>
        <authorList>
            <consortium name="The Broad Institute Genomics Platform"/>
            <consortium name="The Broad Institute Genome Sequencing Center for Infectious Disease"/>
            <person name="Wu L."/>
            <person name="Ma J."/>
        </authorList>
    </citation>
    <scope>NUCLEOTIDE SEQUENCE [LARGE SCALE GENOMIC DNA]</scope>
    <source>
        <strain evidence="3 4">GX21</strain>
    </source>
</reference>
<dbReference type="PANTHER" id="PTHR46268">
    <property type="entry name" value="STRESS RESPONSE PROTEIN NHAX"/>
    <property type="match status" value="1"/>
</dbReference>
<dbReference type="CDD" id="cd00293">
    <property type="entry name" value="USP-like"/>
    <property type="match status" value="1"/>
</dbReference>
<dbReference type="InterPro" id="IPR006016">
    <property type="entry name" value="UspA"/>
</dbReference>
<dbReference type="Pfam" id="PF00582">
    <property type="entry name" value="Usp"/>
    <property type="match status" value="1"/>
</dbReference>
<gene>
    <name evidence="3" type="ORF">ACFQKE_14535</name>
</gene>
<dbReference type="PANTHER" id="PTHR46268:SF6">
    <property type="entry name" value="UNIVERSAL STRESS PROTEIN UP12"/>
    <property type="match status" value="1"/>
</dbReference>
<dbReference type="GeneID" id="96954891"/>
<dbReference type="AlphaFoldDB" id="A0ABD6A1F8"/>
<evidence type="ECO:0000256" key="1">
    <source>
        <dbReference type="ARBA" id="ARBA00008791"/>
    </source>
</evidence>
<proteinExistence type="inferred from homology"/>